<evidence type="ECO:0000313" key="2">
    <source>
        <dbReference type="EMBL" id="MCX2818317.1"/>
    </source>
</evidence>
<dbReference type="AlphaFoldDB" id="A0A9Q4GG49"/>
<keyword evidence="1" id="KW-0472">Membrane</keyword>
<feature type="transmembrane region" description="Helical" evidence="1">
    <location>
        <begin position="146"/>
        <end position="172"/>
    </location>
</feature>
<dbReference type="EMBL" id="RKLV01000002">
    <property type="protein sequence ID" value="MCX2818317.1"/>
    <property type="molecule type" value="Genomic_DNA"/>
</dbReference>
<keyword evidence="1" id="KW-0812">Transmembrane</keyword>
<name>A0A9Q4GG49_9EURY</name>
<keyword evidence="1" id="KW-1133">Transmembrane helix</keyword>
<feature type="transmembrane region" description="Helical" evidence="1">
    <location>
        <begin position="7"/>
        <end position="28"/>
    </location>
</feature>
<evidence type="ECO:0000256" key="1">
    <source>
        <dbReference type="SAM" id="Phobius"/>
    </source>
</evidence>
<accession>A0A9Q4GG49</accession>
<protein>
    <submittedName>
        <fullName evidence="2">Uncharacterized protein</fullName>
    </submittedName>
</protein>
<comment type="caution">
    <text evidence="2">The sequence shown here is derived from an EMBL/GenBank/DDBJ whole genome shotgun (WGS) entry which is preliminary data.</text>
</comment>
<sequence length="179" mass="19313">MNLDSRISAILPYPLLLIGILLYVSPFVPVLNHYDASYDLVFVAPSYVTAGAFGWLYMRGKIEKDSYVLAVPAVTFLLLTGMWLYFDFPGPYAVTARFVFGFGSLSFLYVTGHVAGVGDRIYAAASVVAYAVCLSVVVVLPPFDPWMFLSLFLVSVVTLVSGVPLALVGYVLSGVSTGS</sequence>
<feature type="transmembrane region" description="Helical" evidence="1">
    <location>
        <begin position="92"/>
        <end position="110"/>
    </location>
</feature>
<dbReference type="Proteomes" id="UP001149411">
    <property type="component" value="Unassembled WGS sequence"/>
</dbReference>
<proteinExistence type="predicted"/>
<feature type="transmembrane region" description="Helical" evidence="1">
    <location>
        <begin position="67"/>
        <end position="86"/>
    </location>
</feature>
<dbReference type="RefSeq" id="WP_266086084.1">
    <property type="nucleotide sequence ID" value="NZ_RKLV01000002.1"/>
</dbReference>
<gene>
    <name evidence="2" type="ORF">EGH25_02985</name>
</gene>
<evidence type="ECO:0000313" key="3">
    <source>
        <dbReference type="Proteomes" id="UP001149411"/>
    </source>
</evidence>
<feature type="transmembrane region" description="Helical" evidence="1">
    <location>
        <begin position="40"/>
        <end position="58"/>
    </location>
</feature>
<keyword evidence="3" id="KW-1185">Reference proteome</keyword>
<reference evidence="2" key="1">
    <citation type="submission" date="2022-09" db="EMBL/GenBank/DDBJ databases">
        <title>Haloadaptaus new haloarchaeum isolated from saline soil.</title>
        <authorList>
            <person name="Duran-Viseras A."/>
            <person name="Sanchez-Porro C."/>
            <person name="Ventosa A."/>
        </authorList>
    </citation>
    <scope>NUCLEOTIDE SEQUENCE</scope>
    <source>
        <strain evidence="2">F3-133</strain>
    </source>
</reference>
<feature type="transmembrane region" description="Helical" evidence="1">
    <location>
        <begin position="122"/>
        <end position="140"/>
    </location>
</feature>
<organism evidence="2 3">
    <name type="scientific">Halorutilus salinus</name>
    <dbReference type="NCBI Taxonomy" id="2487751"/>
    <lineage>
        <taxon>Archaea</taxon>
        <taxon>Methanobacteriati</taxon>
        <taxon>Methanobacteriota</taxon>
        <taxon>Stenosarchaea group</taxon>
        <taxon>Halobacteria</taxon>
        <taxon>Halorutilales</taxon>
        <taxon>Halorutilaceae</taxon>
        <taxon>Halorutilus</taxon>
    </lineage>
</organism>